<dbReference type="OrthoDB" id="3677120at2759"/>
<keyword evidence="1" id="KW-0732">Signal</keyword>
<feature type="chain" id="PRO_5025520751" evidence="1">
    <location>
        <begin position="18"/>
        <end position="311"/>
    </location>
</feature>
<gene>
    <name evidence="2" type="ORF">CC86DRAFT_405127</name>
</gene>
<reference evidence="2" key="1">
    <citation type="journal article" date="2020" name="Stud. Mycol.">
        <title>101 Dothideomycetes genomes: a test case for predicting lifestyles and emergence of pathogens.</title>
        <authorList>
            <person name="Haridas S."/>
            <person name="Albert R."/>
            <person name="Binder M."/>
            <person name="Bloem J."/>
            <person name="Labutti K."/>
            <person name="Salamov A."/>
            <person name="Andreopoulos B."/>
            <person name="Baker S."/>
            <person name="Barry K."/>
            <person name="Bills G."/>
            <person name="Bluhm B."/>
            <person name="Cannon C."/>
            <person name="Castanera R."/>
            <person name="Culley D."/>
            <person name="Daum C."/>
            <person name="Ezra D."/>
            <person name="Gonzalez J."/>
            <person name="Henrissat B."/>
            <person name="Kuo A."/>
            <person name="Liang C."/>
            <person name="Lipzen A."/>
            <person name="Lutzoni F."/>
            <person name="Magnuson J."/>
            <person name="Mondo S."/>
            <person name="Nolan M."/>
            <person name="Ohm R."/>
            <person name="Pangilinan J."/>
            <person name="Park H.-J."/>
            <person name="Ramirez L."/>
            <person name="Alfaro M."/>
            <person name="Sun H."/>
            <person name="Tritt A."/>
            <person name="Yoshinaga Y."/>
            <person name="Zwiers L.-H."/>
            <person name="Turgeon B."/>
            <person name="Goodwin S."/>
            <person name="Spatafora J."/>
            <person name="Crous P."/>
            <person name="Grigoriev I."/>
        </authorList>
    </citation>
    <scope>NUCLEOTIDE SEQUENCE</scope>
    <source>
        <strain evidence="2">CBS 113818</strain>
    </source>
</reference>
<evidence type="ECO:0000313" key="3">
    <source>
        <dbReference type="Proteomes" id="UP000799424"/>
    </source>
</evidence>
<feature type="signal peptide" evidence="1">
    <location>
        <begin position="1"/>
        <end position="17"/>
    </location>
</feature>
<name>A0A6A7A693_9PLEO</name>
<accession>A0A6A7A693</accession>
<evidence type="ECO:0000256" key="1">
    <source>
        <dbReference type="SAM" id="SignalP"/>
    </source>
</evidence>
<sequence length="311" mass="33813">MLAKLSALLAVAGLCQAQAIWQCDTLQQPNYGACDTVMTLIDWKTGNEGLMVPDRECLTFVEPPGNVGNCMIAACNERGDGARQPMNTFAGPTSYGLIKQWCEPDKAGGQSPGPGASNIVMALNNPDYAPSRRVRRATRGGLVVKQMTIEEFKALVEKAKQVNIDQLVPPTRRSQLNKRASWINFGTTKNVRSSERSRLSAIAGSGTGQEWSTTEGYSVSVSLSVGMEASLFSIFTASVSITTTLESSVSHTETVKFDPSGRCDPAQDAVLYYYPLYDYYLGQFDDSDQQYEIRVPVEGANNFAIDVECLG</sequence>
<organism evidence="2 3">
    <name type="scientific">Ophiobolus disseminans</name>
    <dbReference type="NCBI Taxonomy" id="1469910"/>
    <lineage>
        <taxon>Eukaryota</taxon>
        <taxon>Fungi</taxon>
        <taxon>Dikarya</taxon>
        <taxon>Ascomycota</taxon>
        <taxon>Pezizomycotina</taxon>
        <taxon>Dothideomycetes</taxon>
        <taxon>Pleosporomycetidae</taxon>
        <taxon>Pleosporales</taxon>
        <taxon>Pleosporineae</taxon>
        <taxon>Phaeosphaeriaceae</taxon>
        <taxon>Ophiobolus</taxon>
    </lineage>
</organism>
<keyword evidence="3" id="KW-1185">Reference proteome</keyword>
<evidence type="ECO:0000313" key="2">
    <source>
        <dbReference type="EMBL" id="KAF2828115.1"/>
    </source>
</evidence>
<protein>
    <submittedName>
        <fullName evidence="2">Uncharacterized protein</fullName>
    </submittedName>
</protein>
<dbReference type="EMBL" id="MU006223">
    <property type="protein sequence ID" value="KAF2828115.1"/>
    <property type="molecule type" value="Genomic_DNA"/>
</dbReference>
<proteinExistence type="predicted"/>
<dbReference type="Proteomes" id="UP000799424">
    <property type="component" value="Unassembled WGS sequence"/>
</dbReference>
<dbReference type="AlphaFoldDB" id="A0A6A7A693"/>